<proteinExistence type="predicted"/>
<reference evidence="2" key="1">
    <citation type="submission" date="2020-09" db="EMBL/GenBank/DDBJ databases">
        <title>Complete genome sequencing of Faecalibacillus intestinalis strain 14EGH31.</title>
        <authorList>
            <person name="Sakamoto M."/>
            <person name="Murakami T."/>
            <person name="Mori H."/>
        </authorList>
    </citation>
    <scope>NUCLEOTIDE SEQUENCE [LARGE SCALE GENOMIC DNA]</scope>
    <source>
        <strain evidence="2">14EGH31</strain>
    </source>
</reference>
<dbReference type="PROSITE" id="PS51257">
    <property type="entry name" value="PROKAR_LIPOPROTEIN"/>
    <property type="match status" value="1"/>
</dbReference>
<protein>
    <recommendedName>
        <fullName evidence="3">Lipoprotein</fullName>
    </recommendedName>
</protein>
<dbReference type="KEGG" id="fit:Fi14EGH31_09580"/>
<organism evidence="1 2">
    <name type="scientific">Faecalibacillus intestinalis</name>
    <dbReference type="NCBI Taxonomy" id="1982626"/>
    <lineage>
        <taxon>Bacteria</taxon>
        <taxon>Bacillati</taxon>
        <taxon>Bacillota</taxon>
        <taxon>Erysipelotrichia</taxon>
        <taxon>Erysipelotrichales</taxon>
        <taxon>Coprobacillaceae</taxon>
        <taxon>Faecalibacillus</taxon>
    </lineage>
</organism>
<dbReference type="EMBL" id="AP024085">
    <property type="protein sequence ID" value="BCL57246.1"/>
    <property type="molecule type" value="Genomic_DNA"/>
</dbReference>
<name>A0A7I8DYW4_9FIRM</name>
<dbReference type="AlphaFoldDB" id="A0A7I8DYW4"/>
<accession>A0A7I8DYW4</accession>
<evidence type="ECO:0000313" key="1">
    <source>
        <dbReference type="EMBL" id="BCL57246.1"/>
    </source>
</evidence>
<dbReference type="GeneID" id="70579392"/>
<evidence type="ECO:0000313" key="2">
    <source>
        <dbReference type="Proteomes" id="UP000593842"/>
    </source>
</evidence>
<dbReference type="RefSeq" id="WP_032091478.1">
    <property type="nucleotide sequence ID" value="NZ_AP024085.1"/>
</dbReference>
<sequence>MKAKMILLLFVMGVILGGCSVKSNKDILLDDTKTIIKYSPYQKMFMDLNSNFTEEDVKKYMGDHRLIGGRSSLGDYFEYHIFLSKDDNKKACQEFVAVRFLKDGQLEGFRYVSPEFEGYVFYYAKGVFLEFNDQNAKDYSGYYYRSLPKKGNKKGLEIEYKDNTKKSTPYYPISNAKEAINFLIEK</sequence>
<evidence type="ECO:0008006" key="3">
    <source>
        <dbReference type="Google" id="ProtNLM"/>
    </source>
</evidence>
<dbReference type="Proteomes" id="UP000593842">
    <property type="component" value="Chromosome"/>
</dbReference>
<gene>
    <name evidence="1" type="ORF">Fi14EGH31_09580</name>
</gene>